<gene>
    <name evidence="2" type="ORF">FN846DRAFT_896537</name>
</gene>
<organism evidence="2 3">
    <name type="scientific">Sphaerosporella brunnea</name>
    <dbReference type="NCBI Taxonomy" id="1250544"/>
    <lineage>
        <taxon>Eukaryota</taxon>
        <taxon>Fungi</taxon>
        <taxon>Dikarya</taxon>
        <taxon>Ascomycota</taxon>
        <taxon>Pezizomycotina</taxon>
        <taxon>Pezizomycetes</taxon>
        <taxon>Pezizales</taxon>
        <taxon>Pyronemataceae</taxon>
        <taxon>Sphaerosporella</taxon>
    </lineage>
</organism>
<protein>
    <submittedName>
        <fullName evidence="2">Uncharacterized protein</fullName>
    </submittedName>
</protein>
<reference evidence="2 3" key="1">
    <citation type="submission" date="2019-09" db="EMBL/GenBank/DDBJ databases">
        <title>Draft genome of the ectomycorrhizal ascomycete Sphaerosporella brunnea.</title>
        <authorList>
            <consortium name="DOE Joint Genome Institute"/>
            <person name="Benucci G.M."/>
            <person name="Marozzi G."/>
            <person name="Antonielli L."/>
            <person name="Sanchez S."/>
            <person name="Marco P."/>
            <person name="Wang X."/>
            <person name="Falini L.B."/>
            <person name="Barry K."/>
            <person name="Haridas S."/>
            <person name="Lipzen A."/>
            <person name="Labutti K."/>
            <person name="Grigoriev I.V."/>
            <person name="Murat C."/>
            <person name="Martin F."/>
            <person name="Albertini E."/>
            <person name="Donnini D."/>
            <person name="Bonito G."/>
        </authorList>
    </citation>
    <scope>NUCLEOTIDE SEQUENCE [LARGE SCALE GENOMIC DNA]</scope>
    <source>
        <strain evidence="2 3">Sb_GMNB300</strain>
    </source>
</reference>
<proteinExistence type="predicted"/>
<feature type="region of interest" description="Disordered" evidence="1">
    <location>
        <begin position="53"/>
        <end position="122"/>
    </location>
</feature>
<name>A0A5J5EDL5_9PEZI</name>
<dbReference type="InParanoid" id="A0A5J5EDL5"/>
<evidence type="ECO:0000256" key="1">
    <source>
        <dbReference type="SAM" id="MobiDB-lite"/>
    </source>
</evidence>
<dbReference type="Proteomes" id="UP000326924">
    <property type="component" value="Unassembled WGS sequence"/>
</dbReference>
<dbReference type="EMBL" id="VXIS01000585">
    <property type="protein sequence ID" value="KAA8892798.1"/>
    <property type="molecule type" value="Genomic_DNA"/>
</dbReference>
<accession>A0A5J5EDL5</accession>
<dbReference type="AlphaFoldDB" id="A0A5J5EDL5"/>
<keyword evidence="3" id="KW-1185">Reference proteome</keyword>
<evidence type="ECO:0000313" key="2">
    <source>
        <dbReference type="EMBL" id="KAA8892798.1"/>
    </source>
</evidence>
<comment type="caution">
    <text evidence="2">The sequence shown here is derived from an EMBL/GenBank/DDBJ whole genome shotgun (WGS) entry which is preliminary data.</text>
</comment>
<sequence>MGYSSIIGAGVGACASVRLAMITFSLTGWDTDLTTTSAAERVVPVPPACLNLPLPSTHPHTRTIRSTADSTPPCPPTALSAASCANPAPRSAKSTGQRASMASIAHSGPDISNPIQSAAVNT</sequence>
<feature type="compositionally biased region" description="Polar residues" evidence="1">
    <location>
        <begin position="113"/>
        <end position="122"/>
    </location>
</feature>
<evidence type="ECO:0000313" key="3">
    <source>
        <dbReference type="Proteomes" id="UP000326924"/>
    </source>
</evidence>